<sequence>MGAKPRARSHAKLRNTRRSPRSEPRTPPAKPRRDGSPSKKRRSSRKLPRSPTRRLTASRSRSPRSPRRSSGGGPRRSMRRFLREPMRQRSWQSRTVADEEHLERRLKASFKALEEAELPRLKGRETRSYSYSIQGHDLEAVEKISGQSSNQERVGLVRLTAMKVLKEHTSSVEVKSCMLSLQSTYKLKQLKWSVRMTIAIGVAKALVYLLSCSPPIIHRDVV</sequence>
<name>A0A5J5B255_9ASTE</name>
<gene>
    <name evidence="2" type="ORF">F0562_028430</name>
</gene>
<dbReference type="SUPFAM" id="SSF56112">
    <property type="entry name" value="Protein kinase-like (PK-like)"/>
    <property type="match status" value="1"/>
</dbReference>
<evidence type="ECO:0008006" key="4">
    <source>
        <dbReference type="Google" id="ProtNLM"/>
    </source>
</evidence>
<reference evidence="2 3" key="1">
    <citation type="submission" date="2019-09" db="EMBL/GenBank/DDBJ databases">
        <title>A chromosome-level genome assembly of the Chinese tupelo Nyssa sinensis.</title>
        <authorList>
            <person name="Yang X."/>
            <person name="Kang M."/>
            <person name="Yang Y."/>
            <person name="Xiong H."/>
            <person name="Wang M."/>
            <person name="Zhang Z."/>
            <person name="Wang Z."/>
            <person name="Wu H."/>
            <person name="Ma T."/>
            <person name="Liu J."/>
            <person name="Xi Z."/>
        </authorList>
    </citation>
    <scope>NUCLEOTIDE SEQUENCE [LARGE SCALE GENOMIC DNA]</scope>
    <source>
        <strain evidence="2">J267</strain>
        <tissue evidence="2">Leaf</tissue>
    </source>
</reference>
<dbReference type="InterPro" id="IPR011009">
    <property type="entry name" value="Kinase-like_dom_sf"/>
</dbReference>
<proteinExistence type="predicted"/>
<feature type="compositionally biased region" description="Basic residues" evidence="1">
    <location>
        <begin position="38"/>
        <end position="52"/>
    </location>
</feature>
<feature type="region of interest" description="Disordered" evidence="1">
    <location>
        <begin position="1"/>
        <end position="97"/>
    </location>
</feature>
<keyword evidence="3" id="KW-1185">Reference proteome</keyword>
<dbReference type="OrthoDB" id="4062651at2759"/>
<evidence type="ECO:0000313" key="2">
    <source>
        <dbReference type="EMBL" id="KAA8535952.1"/>
    </source>
</evidence>
<evidence type="ECO:0000256" key="1">
    <source>
        <dbReference type="SAM" id="MobiDB-lite"/>
    </source>
</evidence>
<dbReference type="Gene3D" id="1.10.510.10">
    <property type="entry name" value="Transferase(Phosphotransferase) domain 1"/>
    <property type="match status" value="1"/>
</dbReference>
<feature type="compositionally biased region" description="Basic residues" evidence="1">
    <location>
        <begin position="1"/>
        <end position="19"/>
    </location>
</feature>
<protein>
    <recommendedName>
        <fullName evidence="4">Protein kinase domain-containing protein</fullName>
    </recommendedName>
</protein>
<organism evidence="2 3">
    <name type="scientific">Nyssa sinensis</name>
    <dbReference type="NCBI Taxonomy" id="561372"/>
    <lineage>
        <taxon>Eukaryota</taxon>
        <taxon>Viridiplantae</taxon>
        <taxon>Streptophyta</taxon>
        <taxon>Embryophyta</taxon>
        <taxon>Tracheophyta</taxon>
        <taxon>Spermatophyta</taxon>
        <taxon>Magnoliopsida</taxon>
        <taxon>eudicotyledons</taxon>
        <taxon>Gunneridae</taxon>
        <taxon>Pentapetalae</taxon>
        <taxon>asterids</taxon>
        <taxon>Cornales</taxon>
        <taxon>Nyssaceae</taxon>
        <taxon>Nyssa</taxon>
    </lineage>
</organism>
<dbReference type="AlphaFoldDB" id="A0A5J5B255"/>
<dbReference type="Proteomes" id="UP000325577">
    <property type="component" value="Linkage Group LG16"/>
</dbReference>
<evidence type="ECO:0000313" key="3">
    <source>
        <dbReference type="Proteomes" id="UP000325577"/>
    </source>
</evidence>
<accession>A0A5J5B255</accession>
<dbReference type="EMBL" id="CM018039">
    <property type="protein sequence ID" value="KAA8535952.1"/>
    <property type="molecule type" value="Genomic_DNA"/>
</dbReference>